<evidence type="ECO:0008006" key="3">
    <source>
        <dbReference type="Google" id="ProtNLM"/>
    </source>
</evidence>
<reference evidence="2" key="1">
    <citation type="submission" date="2017-07" db="EMBL/GenBank/DDBJ databases">
        <title>Draft genome sequence of Effusibacillus lacus strain skLN1.</title>
        <authorList>
            <person name="Watanabe M."/>
            <person name="Kojima H."/>
            <person name="Fukui M."/>
        </authorList>
    </citation>
    <scope>NUCLEOTIDE SEQUENCE [LARGE SCALE GENOMIC DNA]</scope>
    <source>
        <strain evidence="2">skLN1</strain>
    </source>
</reference>
<evidence type="ECO:0000313" key="2">
    <source>
        <dbReference type="Proteomes" id="UP000217785"/>
    </source>
</evidence>
<sequence>MVTIERVVRSEQKGRVIYQGNLMSHHADALSTIPLYNNPDGTGYQRPFDSARALSYAEYLQQDDACLTPIILNADGKWTFEPYDNASPDFGRLVCQGPARVIDGQHRLGGIDKYHRQLNNNQPLPVPFLAFHVLYPEEEVSIFDTINTNQVGLTKSLLVYLKRDREEYARIAIDLAERSDSPFYNLVVVVTKKTTDRPFTLDHLKRAVELMIQGTPLEELSLEKKRLAIMVYFREIARVFEEAWNSKTAFKLRSVMGLMSCAMVGRNILEAAWHPDKEWIDEGEVKKLVWKMHSFDWSRTGQIRYASGIPGQRYVSQVLNYMVFGVPVKAREPVASPKFTIEDQVG</sequence>
<dbReference type="Pfam" id="PF14072">
    <property type="entry name" value="DndB"/>
    <property type="match status" value="1"/>
</dbReference>
<name>A0A292YIC1_9BACL</name>
<protein>
    <recommendedName>
        <fullName evidence="3">DGQHR domain-containing protein</fullName>
    </recommendedName>
</protein>
<organism evidence="1 2">
    <name type="scientific">Effusibacillus lacus</name>
    <dbReference type="NCBI Taxonomy" id="1348429"/>
    <lineage>
        <taxon>Bacteria</taxon>
        <taxon>Bacillati</taxon>
        <taxon>Bacillota</taxon>
        <taxon>Bacilli</taxon>
        <taxon>Bacillales</taxon>
        <taxon>Alicyclobacillaceae</taxon>
        <taxon>Effusibacillus</taxon>
    </lineage>
</organism>
<dbReference type="AlphaFoldDB" id="A0A292YIC1"/>
<comment type="caution">
    <text evidence="1">The sequence shown here is derived from an EMBL/GenBank/DDBJ whole genome shotgun (WGS) entry which is preliminary data.</text>
</comment>
<evidence type="ECO:0000313" key="1">
    <source>
        <dbReference type="EMBL" id="GAX88453.1"/>
    </source>
</evidence>
<keyword evidence="2" id="KW-1185">Reference proteome</keyword>
<dbReference type="RefSeq" id="WP_096180132.1">
    <property type="nucleotide sequence ID" value="NZ_BDUF01000003.1"/>
</dbReference>
<dbReference type="Proteomes" id="UP000217785">
    <property type="component" value="Unassembled WGS sequence"/>
</dbReference>
<proteinExistence type="predicted"/>
<dbReference type="CDD" id="cd16413">
    <property type="entry name" value="DGQHR_domain"/>
    <property type="match status" value="1"/>
</dbReference>
<dbReference type="NCBIfam" id="TIGR03187">
    <property type="entry name" value="DGQHR"/>
    <property type="match status" value="1"/>
</dbReference>
<dbReference type="InterPro" id="IPR017642">
    <property type="entry name" value="DNA_S_mod_DndB"/>
</dbReference>
<dbReference type="EMBL" id="BDUF01000003">
    <property type="protein sequence ID" value="GAX88453.1"/>
    <property type="molecule type" value="Genomic_DNA"/>
</dbReference>
<accession>A0A292YIC1</accession>
<dbReference type="OrthoDB" id="9789139at2"/>
<gene>
    <name evidence="1" type="ORF">EFBL_0062</name>
</gene>
<dbReference type="InterPro" id="IPR017601">
    <property type="entry name" value="DGQHR-contain_dom"/>
</dbReference>